<evidence type="ECO:0000313" key="5">
    <source>
        <dbReference type="Proteomes" id="UP001157109"/>
    </source>
</evidence>
<organism evidence="4 5">
    <name type="scientific">Arsenicicoccus piscis</name>
    <dbReference type="NCBI Taxonomy" id="673954"/>
    <lineage>
        <taxon>Bacteria</taxon>
        <taxon>Bacillati</taxon>
        <taxon>Actinomycetota</taxon>
        <taxon>Actinomycetes</taxon>
        <taxon>Micrococcales</taxon>
        <taxon>Intrasporangiaceae</taxon>
        <taxon>Arsenicicoccus</taxon>
    </lineage>
</organism>
<dbReference type="Pfam" id="PF01370">
    <property type="entry name" value="Epimerase"/>
    <property type="match status" value="1"/>
</dbReference>
<proteinExistence type="inferred from homology"/>
<dbReference type="NCBIfam" id="TIGR01777">
    <property type="entry name" value="yfcH"/>
    <property type="match status" value="1"/>
</dbReference>
<dbReference type="PANTHER" id="PTHR11092">
    <property type="entry name" value="SUGAR NUCLEOTIDE EPIMERASE RELATED"/>
    <property type="match status" value="1"/>
</dbReference>
<feature type="domain" description="NAD-dependent epimerase/dehydratase" evidence="2">
    <location>
        <begin position="17"/>
        <end position="243"/>
    </location>
</feature>
<reference evidence="5" key="1">
    <citation type="journal article" date="2019" name="Int. J. Syst. Evol. Microbiol.">
        <title>The Global Catalogue of Microorganisms (GCM) 10K type strain sequencing project: providing services to taxonomists for standard genome sequencing and annotation.</title>
        <authorList>
            <consortium name="The Broad Institute Genomics Platform"/>
            <consortium name="The Broad Institute Genome Sequencing Center for Infectious Disease"/>
            <person name="Wu L."/>
            <person name="Ma J."/>
        </authorList>
    </citation>
    <scope>NUCLEOTIDE SEQUENCE [LARGE SCALE GENOMIC DNA]</scope>
    <source>
        <strain evidence="5">NBRC 105830</strain>
    </source>
</reference>
<evidence type="ECO:0000259" key="3">
    <source>
        <dbReference type="Pfam" id="PF08338"/>
    </source>
</evidence>
<evidence type="ECO:0000313" key="4">
    <source>
        <dbReference type="EMBL" id="GMA19935.1"/>
    </source>
</evidence>
<accession>A0ABQ6HQW0</accession>
<dbReference type="EMBL" id="BSUJ01000001">
    <property type="protein sequence ID" value="GMA19935.1"/>
    <property type="molecule type" value="Genomic_DNA"/>
</dbReference>
<dbReference type="Pfam" id="PF08338">
    <property type="entry name" value="DUF1731"/>
    <property type="match status" value="1"/>
</dbReference>
<dbReference type="PANTHER" id="PTHR11092:SF0">
    <property type="entry name" value="EPIMERASE FAMILY PROTEIN SDR39U1"/>
    <property type="match status" value="1"/>
</dbReference>
<comment type="similarity">
    <text evidence="1">Belongs to the NAD(P)-dependent epimerase/dehydratase family. SDR39U1 subfamily.</text>
</comment>
<sequence>MVTDAQGPRSERGSLRVVVSGATGLIGTALVRHLRARGDQVVRLVRAAPTTPDDVRWDPTAHDEDSVVDLARRLGRVEGLRGPGSVDAIVNLAGAPIAGQRWTSDYRVALRRSRVDATTTCALLAGAIGSTLVNGSAVGIYGSDRGEEPLTETSAPGTTFLAGVVQDWEAATAPATDAGVRVALARTGIVLSRHGGALAQVLPLARLGLGGPLGSGWQYWPWITLEDEVRALTALIDEPYSGPVNLVAPVPVHQRELMRLLGRRLHRPAVLPAPAVALRLVLGEFADDILGSQLVRPTVLKAGGFEWAQPDPADGVAYVVG</sequence>
<name>A0ABQ6HQW0_9MICO</name>
<gene>
    <name evidence="4" type="ORF">GCM10025862_19560</name>
</gene>
<dbReference type="InterPro" id="IPR010099">
    <property type="entry name" value="SDR39U1"/>
</dbReference>
<evidence type="ECO:0000256" key="1">
    <source>
        <dbReference type="ARBA" id="ARBA00009353"/>
    </source>
</evidence>
<dbReference type="Gene3D" id="3.40.50.720">
    <property type="entry name" value="NAD(P)-binding Rossmann-like Domain"/>
    <property type="match status" value="1"/>
</dbReference>
<comment type="caution">
    <text evidence="4">The sequence shown here is derived from an EMBL/GenBank/DDBJ whole genome shotgun (WGS) entry which is preliminary data.</text>
</comment>
<dbReference type="InterPro" id="IPR036291">
    <property type="entry name" value="NAD(P)-bd_dom_sf"/>
</dbReference>
<evidence type="ECO:0000259" key="2">
    <source>
        <dbReference type="Pfam" id="PF01370"/>
    </source>
</evidence>
<dbReference type="InterPro" id="IPR001509">
    <property type="entry name" value="Epimerase_deHydtase"/>
</dbReference>
<protein>
    <submittedName>
        <fullName evidence="4">Epimerase</fullName>
    </submittedName>
</protein>
<dbReference type="Proteomes" id="UP001157109">
    <property type="component" value="Unassembled WGS sequence"/>
</dbReference>
<keyword evidence="5" id="KW-1185">Reference proteome</keyword>
<dbReference type="SUPFAM" id="SSF51735">
    <property type="entry name" value="NAD(P)-binding Rossmann-fold domains"/>
    <property type="match status" value="1"/>
</dbReference>
<dbReference type="InterPro" id="IPR013549">
    <property type="entry name" value="DUF1731"/>
</dbReference>
<feature type="domain" description="DUF1731" evidence="3">
    <location>
        <begin position="273"/>
        <end position="311"/>
    </location>
</feature>